<feature type="region of interest" description="Disordered" evidence="2">
    <location>
        <begin position="442"/>
        <end position="461"/>
    </location>
</feature>
<name>A0A7C8REY4_ORBOL</name>
<feature type="compositionally biased region" description="Polar residues" evidence="2">
    <location>
        <begin position="1293"/>
        <end position="1311"/>
    </location>
</feature>
<feature type="compositionally biased region" description="Basic and acidic residues" evidence="2">
    <location>
        <begin position="663"/>
        <end position="672"/>
    </location>
</feature>
<reference evidence="3 4" key="1">
    <citation type="submission" date="2020-01" db="EMBL/GenBank/DDBJ databases">
        <authorList>
            <person name="Palmer J.M."/>
        </authorList>
    </citation>
    <scope>NUCLEOTIDE SEQUENCE [LARGE SCALE GENOMIC DNA]</scope>
    <source>
        <strain evidence="3 4">TWF970</strain>
    </source>
</reference>
<feature type="compositionally biased region" description="Basic and acidic residues" evidence="2">
    <location>
        <begin position="1104"/>
        <end position="1125"/>
    </location>
</feature>
<comment type="caution">
    <text evidence="3">The sequence shown here is derived from an EMBL/GenBank/DDBJ whole genome shotgun (WGS) entry which is preliminary data.</text>
</comment>
<dbReference type="Proteomes" id="UP000474640">
    <property type="component" value="Unassembled WGS sequence"/>
</dbReference>
<feature type="region of interest" description="Disordered" evidence="2">
    <location>
        <begin position="637"/>
        <end position="709"/>
    </location>
</feature>
<dbReference type="OrthoDB" id="5426577at2759"/>
<feature type="compositionally biased region" description="Low complexity" evidence="2">
    <location>
        <begin position="2228"/>
        <end position="2246"/>
    </location>
</feature>
<feature type="compositionally biased region" description="Polar residues" evidence="2">
    <location>
        <begin position="1168"/>
        <end position="1183"/>
    </location>
</feature>
<feature type="compositionally biased region" description="Low complexity" evidence="2">
    <location>
        <begin position="1340"/>
        <end position="1351"/>
    </location>
</feature>
<sequence length="2299" mass="258831">MDDPDERSGIQKYYDDEALFAEIARQQSMGNLHLSESFLNSISTSRSSPHGYQSGHPSSDSNNPSLNPFTTGNGSRSTPVIRPNFLGNPSGMSSRNYPPRINRPCDDLMEYLRHEHLDTDRQRPGRNRGNRNASTTKSPSATTDSSTSNTPLATTMDPTTTDQSPPPNNPSIAKDSSTNMNPFSPRKTSPVLGEAKARYRGVSEGPRLPSLEGVPDWYIDAHKEFKVKHPYDFTHFVEGYRFYAEGPPVEANEEQRQEESSAQPEHSYPVSPPYRSTTPMPPIAPLNHPAVDPHLPHFTPPSYGRYRYSEAVSADTFHISEKIEKVRQYELAVQETGGAPTSGSSYVNRLSKSVKYSVLSDEYPTDLLDMYEDEEEDEPQLACEDSHDKETIPEIRVEKPEESSDSDDDLYSAPVQIKEPNKLTVPFEEIPDISDLIRQALKDEEDSRSVGEKSDGSAKGYGDFLDYYSRTSGASASHEGEELDNISIADSTDSHQRSSYHGKDQKPYVPVLTPLYEEQSRTQIKTPSVEYKGEHEFLMPSHPLDERINIIQDVQETATIASSEIETNAQDADTNTNEEKRVPMKPRPAYVEHGPDEYAGRHRSICDGTNFWRDDFSQENGIKDRVIIEKPVTIEKPAPTPAPAVPSNSRVPKPASIVGSDSPPHEIKDTNSLRHPTIIHVEPTSPTPPPVPPKDSTTPEFPPTPPPKTAENAYPSTPIYGSAPHPSMADIGRGMRIEDEDLYNTTMQYKDNFDTPPQSTVPIKAMKRLGIEMSDIRKTSSFESGAFIPFVPYAGSKLEKEVNHTANRNGKLDQDPSKSSKSLLGFRGGVSNLFRKRDKTAGPSKLNTEVPQADKRTSVEIGGTSSPDSPRPGLFKRLFNNKRQSDAPSTAPSIESYGGSHKNHESWDSSRASGDTGLTSNDDTFMSYSPHHSVPDTGKASTENTLSPADYIDNRINPNFNVKLNDKPLKTKRSLFFGRDKSGELEPVIPDVNIHAPKEEKRGSVFGFFQKEKAPRDISSPVEEIKKKTSEEIKKEILEQAEFERSGEFSRQQQKVFEEKQKAKMVPGKKGYFNRKGEYFRAKNPLELELCDSECSEPQSFSEVKAKFEQEEQQEQEAKAKEAARPKRWTPEQYVTPLNPDDYVPQPEPAFGDHDIHAPIVEEPETIASESLFTSHESVTVKSPVQPGFSPKNEPPSHWSDDSDMEDNEGSQPPTPSNPSFGRSGKTHKRSGSGSSNLGSGPMFMKKAVRKFKANRKSAEVRTSPSMISKGNRESMASKGNRESMASKGNRDSVISQNSNGSSRNTTISTSVPPVPAPPVPTRGSTDAGVRPEARASRIPVPKVSVSSPSSRLTTGTYHDQNENVVHHFGGTIPERSGSSLGHRGDRTSMPANLPERSKSSLGHNVGSEKFVRDGIRCTADITPQDVKAWNLKKDALDKANLEEEQRKKRKEEFRIKEAEAKLKREKVAAKADYRLEKERKRQDAATEKSKFRIGLATRLADRLVQRETNSLKGKGVLVPAGEIDGSYHARYRPAPQETFVWPRPENNLCPCSSEHEALEKRPPPNEPWNYPQHSRQAPWLKKNRPWLQQDQPQEQQTTKPTLPNNGATDFKYCRTRATFGCGPDDPPLAIKVTVPDEETPVWNVPEWVMESKGPEWVYQWQHQGIYPENPFYPPAVKRNEDGLFDSPLFRCLLDLGDFNGVMYWLFQQLRHEIDKTEYNLRARGAIAHIRLREYEDFVLKVEGKHDRERYRRDYIKKNKLKDPSFNPLEDLNDKERQRELKYAAQQVAGRKAKLLKLLGHEASTGGVLREDALRRDILTQRHFERQFEQYKMEEFSKQIAEWMTSDALKSKYMAEEDERIKRQATRTHKDTILVAYRDFLGLVFPPEWLQYSDIDLRVDPAEVRELGMYTAEIRARKRAVIEAGENVEYNLEQINNEDPQRSFWFEVESIYRHNMANHLGMTAEELGQQMHERLKLPEGPNRYNPQFWNSIFDPAGDDWPKEKAALYNFNTLETEKLVTECKDHHIEVQKLEEGIRQLLKIEAFSDASRAFMADTIRSQMAGLQKEWKTKKSLIMELGFREWQRNYDPKYQPTEPSDSDVDDYEVELDIARMRMLQQALEMEGDYYDDDGWLMTKAESAAFAEADISAHPDSPAPGLGASFRQGLADSESLLGGAPSGQRRKMRTSVRESFGRPYGRPNKPNSKPRSKQQSRPKNFGLGLFDDEESAATGGSTGNSAARRQQSGPQPQPFPPSGPAGRQRLTAGGRTAGRGSMNLDLWPDFSEVLRPEGEGEVQEDLE</sequence>
<organism evidence="3 4">
    <name type="scientific">Orbilia oligospora</name>
    <name type="common">Nematode-trapping fungus</name>
    <name type="synonym">Arthrobotrys oligospora</name>
    <dbReference type="NCBI Taxonomy" id="2813651"/>
    <lineage>
        <taxon>Eukaryota</taxon>
        <taxon>Fungi</taxon>
        <taxon>Dikarya</taxon>
        <taxon>Ascomycota</taxon>
        <taxon>Pezizomycotina</taxon>
        <taxon>Orbiliomycetes</taxon>
        <taxon>Orbiliales</taxon>
        <taxon>Orbiliaceae</taxon>
        <taxon>Orbilia</taxon>
    </lineage>
</organism>
<feature type="compositionally biased region" description="Polar residues" evidence="2">
    <location>
        <begin position="909"/>
        <end position="927"/>
    </location>
</feature>
<feature type="compositionally biased region" description="Polar residues" evidence="2">
    <location>
        <begin position="566"/>
        <end position="575"/>
    </location>
</feature>
<feature type="compositionally biased region" description="Polar residues" evidence="2">
    <location>
        <begin position="133"/>
        <end position="148"/>
    </location>
</feature>
<feature type="region of interest" description="Disordered" evidence="2">
    <location>
        <begin position="1102"/>
        <end position="1406"/>
    </location>
</feature>
<feature type="compositionally biased region" description="Basic and acidic residues" evidence="2">
    <location>
        <begin position="103"/>
        <end position="123"/>
    </location>
</feature>
<keyword evidence="1" id="KW-0175">Coiled coil</keyword>
<feature type="region of interest" description="Disordered" evidence="2">
    <location>
        <begin position="249"/>
        <end position="278"/>
    </location>
</feature>
<feature type="compositionally biased region" description="Low complexity" evidence="2">
    <location>
        <begin position="2256"/>
        <end position="2272"/>
    </location>
</feature>
<protein>
    <submittedName>
        <fullName evidence="3">Uncharacterized protein</fullName>
    </submittedName>
</protein>
<feature type="compositionally biased region" description="Polar residues" evidence="2">
    <location>
        <begin position="42"/>
        <end position="51"/>
    </location>
</feature>
<evidence type="ECO:0000256" key="1">
    <source>
        <dbReference type="SAM" id="Coils"/>
    </source>
</evidence>
<feature type="region of interest" description="Disordered" evidence="2">
    <location>
        <begin position="1589"/>
        <end position="1608"/>
    </location>
</feature>
<feature type="region of interest" description="Disordered" evidence="2">
    <location>
        <begin position="566"/>
        <end position="596"/>
    </location>
</feature>
<proteinExistence type="predicted"/>
<gene>
    <name evidence="3" type="ORF">TWF970_002802</name>
</gene>
<evidence type="ECO:0000313" key="3">
    <source>
        <dbReference type="EMBL" id="KAF3280589.1"/>
    </source>
</evidence>
<evidence type="ECO:0000313" key="4">
    <source>
        <dbReference type="Proteomes" id="UP000474640"/>
    </source>
</evidence>
<feature type="compositionally biased region" description="Basic and acidic residues" evidence="2">
    <location>
        <begin position="384"/>
        <end position="402"/>
    </location>
</feature>
<accession>A0A7C8REY4</accession>
<feature type="compositionally biased region" description="Low complexity" evidence="2">
    <location>
        <begin position="57"/>
        <end position="68"/>
    </location>
</feature>
<feature type="compositionally biased region" description="Basic and acidic residues" evidence="2">
    <location>
        <begin position="442"/>
        <end position="456"/>
    </location>
</feature>
<feature type="region of interest" description="Disordered" evidence="2">
    <location>
        <begin position="1556"/>
        <end position="1575"/>
    </location>
</feature>
<feature type="region of interest" description="Disordered" evidence="2">
    <location>
        <begin position="2169"/>
        <end position="2299"/>
    </location>
</feature>
<feature type="compositionally biased region" description="Basic residues" evidence="2">
    <location>
        <begin position="1247"/>
        <end position="1256"/>
    </location>
</feature>
<feature type="coiled-coil region" evidence="1">
    <location>
        <begin position="1432"/>
        <end position="1469"/>
    </location>
</feature>
<feature type="compositionally biased region" description="Low complexity" evidence="2">
    <location>
        <begin position="1232"/>
        <end position="1241"/>
    </location>
</feature>
<dbReference type="EMBL" id="JAABOJ010000018">
    <property type="protein sequence ID" value="KAF3280589.1"/>
    <property type="molecule type" value="Genomic_DNA"/>
</dbReference>
<evidence type="ECO:0000256" key="2">
    <source>
        <dbReference type="SAM" id="MobiDB-lite"/>
    </source>
</evidence>
<feature type="compositionally biased region" description="Polar residues" evidence="2">
    <location>
        <begin position="69"/>
        <end position="78"/>
    </location>
</feature>
<feature type="compositionally biased region" description="Low complexity" evidence="2">
    <location>
        <begin position="1589"/>
        <end position="1604"/>
    </location>
</feature>
<feature type="compositionally biased region" description="Low complexity" evidence="2">
    <location>
        <begin position="149"/>
        <end position="163"/>
    </location>
</feature>
<feature type="region of interest" description="Disordered" evidence="2">
    <location>
        <begin position="42"/>
        <end position="194"/>
    </location>
</feature>
<feature type="region of interest" description="Disordered" evidence="2">
    <location>
        <begin position="373"/>
        <end position="417"/>
    </location>
</feature>
<feature type="region of interest" description="Disordered" evidence="2">
    <location>
        <begin position="834"/>
        <end position="950"/>
    </location>
</feature>